<feature type="domain" description="K Homology" evidence="3">
    <location>
        <begin position="131"/>
        <end position="198"/>
    </location>
</feature>
<dbReference type="Pfam" id="PF00013">
    <property type="entry name" value="KH_1"/>
    <property type="match status" value="2"/>
</dbReference>
<dbReference type="InterPro" id="IPR004088">
    <property type="entry name" value="KH_dom_type_1"/>
</dbReference>
<name>A0A7S2FAD3_9STRA</name>
<organism evidence="4">
    <name type="scientific">Florenciella parvula</name>
    <dbReference type="NCBI Taxonomy" id="236787"/>
    <lineage>
        <taxon>Eukaryota</taxon>
        <taxon>Sar</taxon>
        <taxon>Stramenopiles</taxon>
        <taxon>Ochrophyta</taxon>
        <taxon>Dictyochophyceae</taxon>
        <taxon>Florenciellales</taxon>
        <taxon>Florenciella</taxon>
    </lineage>
</organism>
<accession>A0A7S2FAD3</accession>
<feature type="domain" description="K Homology" evidence="3">
    <location>
        <begin position="57"/>
        <end position="125"/>
    </location>
</feature>
<keyword evidence="2" id="KW-0694">RNA-binding</keyword>
<dbReference type="CDD" id="cd00105">
    <property type="entry name" value="KH-I"/>
    <property type="match status" value="1"/>
</dbReference>
<dbReference type="PANTHER" id="PTHR10288">
    <property type="entry name" value="KH DOMAIN CONTAINING RNA BINDING PROTEIN"/>
    <property type="match status" value="1"/>
</dbReference>
<dbReference type="InterPro" id="IPR036612">
    <property type="entry name" value="KH_dom_type_1_sf"/>
</dbReference>
<evidence type="ECO:0000259" key="3">
    <source>
        <dbReference type="SMART" id="SM00322"/>
    </source>
</evidence>
<dbReference type="Gene3D" id="3.30.1370.10">
    <property type="entry name" value="K Homology domain, type 1"/>
    <property type="match status" value="2"/>
</dbReference>
<sequence length="266" mass="26344">MADGSVMSKQVLRGLTESTGCSHMSLDWDAKCVHINGSPDDVVTAVAEVTRIHEAWASRRKVVSLPGEWMIPVIIGKAGAKIKALRKNHGGVKVEIDDNLMAVVIEAKEGANASASAAEVQALVDAAVAARPEQVEVPIPPDTNAIPTLIGRQGAGIKKIEQSTGARIDILKHRDVIVIKGNTSAIASAKKLVDEVFSRATVNGGGGGGGGGGADVGGGGGGAPGGGGGGGGLAASGPPACGAVAGSLAEGIEPKSSIGGRASIMS</sequence>
<dbReference type="SUPFAM" id="SSF54791">
    <property type="entry name" value="Eukaryotic type KH-domain (KH-domain type I)"/>
    <property type="match status" value="2"/>
</dbReference>
<dbReference type="PROSITE" id="PS50084">
    <property type="entry name" value="KH_TYPE_1"/>
    <property type="match status" value="2"/>
</dbReference>
<evidence type="ECO:0000256" key="2">
    <source>
        <dbReference type="PROSITE-ProRule" id="PRU00117"/>
    </source>
</evidence>
<protein>
    <recommendedName>
        <fullName evidence="3">K Homology domain-containing protein</fullName>
    </recommendedName>
</protein>
<dbReference type="AlphaFoldDB" id="A0A7S2FAD3"/>
<evidence type="ECO:0000256" key="1">
    <source>
        <dbReference type="ARBA" id="ARBA00022737"/>
    </source>
</evidence>
<dbReference type="EMBL" id="HBGT01001640">
    <property type="protein sequence ID" value="CAD9382464.1"/>
    <property type="molecule type" value="Transcribed_RNA"/>
</dbReference>
<dbReference type="InterPro" id="IPR004087">
    <property type="entry name" value="KH_dom"/>
</dbReference>
<proteinExistence type="predicted"/>
<keyword evidence="1" id="KW-0677">Repeat</keyword>
<gene>
    <name evidence="4" type="ORF">FPAR1323_LOCUS888</name>
</gene>
<dbReference type="GO" id="GO:0003723">
    <property type="term" value="F:RNA binding"/>
    <property type="evidence" value="ECO:0007669"/>
    <property type="project" value="UniProtKB-UniRule"/>
</dbReference>
<evidence type="ECO:0000313" key="4">
    <source>
        <dbReference type="EMBL" id="CAD9382464.1"/>
    </source>
</evidence>
<dbReference type="SMART" id="SM00322">
    <property type="entry name" value="KH"/>
    <property type="match status" value="2"/>
</dbReference>
<reference evidence="4" key="1">
    <citation type="submission" date="2021-01" db="EMBL/GenBank/DDBJ databases">
        <authorList>
            <person name="Corre E."/>
            <person name="Pelletier E."/>
            <person name="Niang G."/>
            <person name="Scheremetjew M."/>
            <person name="Finn R."/>
            <person name="Kale V."/>
            <person name="Holt S."/>
            <person name="Cochrane G."/>
            <person name="Meng A."/>
            <person name="Brown T."/>
            <person name="Cohen L."/>
        </authorList>
    </citation>
    <scope>NUCLEOTIDE SEQUENCE</scope>
    <source>
        <strain evidence="4">RCC1693</strain>
    </source>
</reference>